<dbReference type="InterPro" id="IPR013325">
    <property type="entry name" value="RNA_pol_sigma_r2"/>
</dbReference>
<dbReference type="SUPFAM" id="SSF88659">
    <property type="entry name" value="Sigma3 and sigma4 domains of RNA polymerase sigma factors"/>
    <property type="match status" value="1"/>
</dbReference>
<evidence type="ECO:0000259" key="6">
    <source>
        <dbReference type="Pfam" id="PF08281"/>
    </source>
</evidence>
<dbReference type="NCBIfam" id="TIGR02937">
    <property type="entry name" value="sigma70-ECF"/>
    <property type="match status" value="1"/>
</dbReference>
<dbReference type="InterPro" id="IPR013324">
    <property type="entry name" value="RNA_pol_sigma_r3/r4-like"/>
</dbReference>
<proteinExistence type="inferred from homology"/>
<keyword evidence="2" id="KW-0805">Transcription regulation</keyword>
<keyword evidence="5" id="KW-0804">Transcription</keyword>
<evidence type="ECO:0000256" key="2">
    <source>
        <dbReference type="ARBA" id="ARBA00023015"/>
    </source>
</evidence>
<evidence type="ECO:0000256" key="3">
    <source>
        <dbReference type="ARBA" id="ARBA00023082"/>
    </source>
</evidence>
<dbReference type="EMBL" id="JAMZEL010000023">
    <property type="protein sequence ID" value="MCP1386364.1"/>
    <property type="molecule type" value="Genomic_DNA"/>
</dbReference>
<dbReference type="InterPro" id="IPR013249">
    <property type="entry name" value="RNA_pol_sigma70_r4_t2"/>
</dbReference>
<comment type="caution">
    <text evidence="7">The sequence shown here is derived from an EMBL/GenBank/DDBJ whole genome shotgun (WGS) entry which is preliminary data.</text>
</comment>
<keyword evidence="4" id="KW-0238">DNA-binding</keyword>
<dbReference type="RefSeq" id="WP_253533189.1">
    <property type="nucleotide sequence ID" value="NZ_JAMZEL010000023.1"/>
</dbReference>
<evidence type="ECO:0000256" key="4">
    <source>
        <dbReference type="ARBA" id="ARBA00023125"/>
    </source>
</evidence>
<organism evidence="7 8">
    <name type="scientific">Runella salmonicolor</name>
    <dbReference type="NCBI Taxonomy" id="2950278"/>
    <lineage>
        <taxon>Bacteria</taxon>
        <taxon>Pseudomonadati</taxon>
        <taxon>Bacteroidota</taxon>
        <taxon>Cytophagia</taxon>
        <taxon>Cytophagales</taxon>
        <taxon>Spirosomataceae</taxon>
        <taxon>Runella</taxon>
    </lineage>
</organism>
<evidence type="ECO:0000256" key="5">
    <source>
        <dbReference type="ARBA" id="ARBA00023163"/>
    </source>
</evidence>
<dbReference type="PANTHER" id="PTHR43133:SF8">
    <property type="entry name" value="RNA POLYMERASE SIGMA FACTOR HI_1459-RELATED"/>
    <property type="match status" value="1"/>
</dbReference>
<dbReference type="SUPFAM" id="SSF88946">
    <property type="entry name" value="Sigma2 domain of RNA polymerase sigma factors"/>
    <property type="match status" value="1"/>
</dbReference>
<dbReference type="PANTHER" id="PTHR43133">
    <property type="entry name" value="RNA POLYMERASE ECF-TYPE SIGMA FACTO"/>
    <property type="match status" value="1"/>
</dbReference>
<evidence type="ECO:0000313" key="7">
    <source>
        <dbReference type="EMBL" id="MCP1386364.1"/>
    </source>
</evidence>
<evidence type="ECO:0000256" key="1">
    <source>
        <dbReference type="ARBA" id="ARBA00010641"/>
    </source>
</evidence>
<reference evidence="7 8" key="1">
    <citation type="submission" date="2022-06" db="EMBL/GenBank/DDBJ databases">
        <title>Runella sp. S5 genome sequencing.</title>
        <authorList>
            <person name="Park S."/>
        </authorList>
    </citation>
    <scope>NUCLEOTIDE SEQUENCE [LARGE SCALE GENOMIC DNA]</scope>
    <source>
        <strain evidence="7 8">S5</strain>
    </source>
</reference>
<protein>
    <submittedName>
        <fullName evidence="7">Sigma-70 family RNA polymerase sigma factor</fullName>
    </submittedName>
</protein>
<dbReference type="InterPro" id="IPR036388">
    <property type="entry name" value="WH-like_DNA-bd_sf"/>
</dbReference>
<dbReference type="InterPro" id="IPR039425">
    <property type="entry name" value="RNA_pol_sigma-70-like"/>
</dbReference>
<sequence length="203" mass="23740">MFGGTNVLQSMPTKYSTNFTQFELYEALVSRKEWAYDYLYCELFSTFRHWVGRNNGSEMDAEDAFQKGLLNFLLNLETGKYQFQVSTKITTVVFDYCKKIWLNELASSRLTTRATTLTLYDPANDTDLQKDLELGELIAQVRAALHQLKGDCRQLIEWFYIDDISLREIAEKLGIKESSTKQKRYDCTEKLKKNYLQLTQIKK</sequence>
<feature type="domain" description="RNA polymerase sigma factor 70 region 4 type 2" evidence="6">
    <location>
        <begin position="140"/>
        <end position="183"/>
    </location>
</feature>
<keyword evidence="8" id="KW-1185">Reference proteome</keyword>
<gene>
    <name evidence="7" type="ORF">NCI00_28235</name>
</gene>
<keyword evidence="3" id="KW-0731">Sigma factor</keyword>
<dbReference type="InterPro" id="IPR014284">
    <property type="entry name" value="RNA_pol_sigma-70_dom"/>
</dbReference>
<name>A0ABT1FX65_9BACT</name>
<evidence type="ECO:0000313" key="8">
    <source>
        <dbReference type="Proteomes" id="UP001204772"/>
    </source>
</evidence>
<dbReference type="Pfam" id="PF08281">
    <property type="entry name" value="Sigma70_r4_2"/>
    <property type="match status" value="1"/>
</dbReference>
<comment type="similarity">
    <text evidence="1">Belongs to the sigma-70 factor family. ECF subfamily.</text>
</comment>
<accession>A0ABT1FX65</accession>
<dbReference type="Proteomes" id="UP001204772">
    <property type="component" value="Unassembled WGS sequence"/>
</dbReference>
<dbReference type="Gene3D" id="1.10.10.10">
    <property type="entry name" value="Winged helix-like DNA-binding domain superfamily/Winged helix DNA-binding domain"/>
    <property type="match status" value="1"/>
</dbReference>